<dbReference type="RefSeq" id="WP_380029205.1">
    <property type="nucleotide sequence ID" value="NZ_JBHSHC010000154.1"/>
</dbReference>
<comment type="caution">
    <text evidence="11">The sequence shown here is derived from an EMBL/GenBank/DDBJ whole genome shotgun (WGS) entry which is preliminary data.</text>
</comment>
<dbReference type="InterPro" id="IPR007267">
    <property type="entry name" value="GtrA_DPMS_TM"/>
</dbReference>
<dbReference type="InterPro" id="IPR001173">
    <property type="entry name" value="Glyco_trans_2-like"/>
</dbReference>
<keyword evidence="4 11" id="KW-0808">Transferase</keyword>
<feature type="transmembrane region" description="Helical" evidence="8">
    <location>
        <begin position="233"/>
        <end position="255"/>
    </location>
</feature>
<organism evidence="11 12">
    <name type="scientific">Effusibacillus consociatus</name>
    <dbReference type="NCBI Taxonomy" id="1117041"/>
    <lineage>
        <taxon>Bacteria</taxon>
        <taxon>Bacillati</taxon>
        <taxon>Bacillota</taxon>
        <taxon>Bacilli</taxon>
        <taxon>Bacillales</taxon>
        <taxon>Alicyclobacillaceae</taxon>
        <taxon>Effusibacillus</taxon>
    </lineage>
</organism>
<dbReference type="CDD" id="cd06442">
    <property type="entry name" value="DPM1_like"/>
    <property type="match status" value="1"/>
</dbReference>
<gene>
    <name evidence="11" type="ORF">ACFO8Q_22305</name>
</gene>
<evidence type="ECO:0000256" key="1">
    <source>
        <dbReference type="ARBA" id="ARBA00004141"/>
    </source>
</evidence>
<dbReference type="Pfam" id="PF04138">
    <property type="entry name" value="GtrA_DPMS_TM"/>
    <property type="match status" value="1"/>
</dbReference>
<dbReference type="PANTHER" id="PTHR43398">
    <property type="entry name" value="DOLICHOL-PHOSPHATE MANNOSYLTRANSFERASE SUBUNIT 1"/>
    <property type="match status" value="1"/>
</dbReference>
<evidence type="ECO:0000256" key="7">
    <source>
        <dbReference type="ARBA" id="ARBA00023136"/>
    </source>
</evidence>
<evidence type="ECO:0000256" key="2">
    <source>
        <dbReference type="ARBA" id="ARBA00006739"/>
    </source>
</evidence>
<name>A0ABV9Q915_9BACL</name>
<comment type="similarity">
    <text evidence="2">Belongs to the glycosyltransferase 2 family.</text>
</comment>
<keyword evidence="5 8" id="KW-0812">Transmembrane</keyword>
<dbReference type="GO" id="GO:0016757">
    <property type="term" value="F:glycosyltransferase activity"/>
    <property type="evidence" value="ECO:0007669"/>
    <property type="project" value="UniProtKB-KW"/>
</dbReference>
<dbReference type="SUPFAM" id="SSF53448">
    <property type="entry name" value="Nucleotide-diphospho-sugar transferases"/>
    <property type="match status" value="1"/>
</dbReference>
<dbReference type="EC" id="2.4.-.-" evidence="11"/>
<feature type="transmembrane region" description="Helical" evidence="8">
    <location>
        <begin position="332"/>
        <end position="351"/>
    </location>
</feature>
<evidence type="ECO:0000259" key="10">
    <source>
        <dbReference type="Pfam" id="PF04138"/>
    </source>
</evidence>
<feature type="domain" description="GtrA/DPMS transmembrane" evidence="10">
    <location>
        <begin position="236"/>
        <end position="351"/>
    </location>
</feature>
<feature type="domain" description="Glycosyltransferase 2-like" evidence="9">
    <location>
        <begin position="3"/>
        <end position="166"/>
    </location>
</feature>
<keyword evidence="3 11" id="KW-0328">Glycosyltransferase</keyword>
<dbReference type="PANTHER" id="PTHR43398:SF1">
    <property type="entry name" value="DOLICHOL-PHOSPHATE MANNOSYLTRANSFERASE SUBUNIT 1"/>
    <property type="match status" value="1"/>
</dbReference>
<evidence type="ECO:0000256" key="4">
    <source>
        <dbReference type="ARBA" id="ARBA00022679"/>
    </source>
</evidence>
<keyword evidence="7 8" id="KW-0472">Membrane</keyword>
<evidence type="ECO:0000313" key="11">
    <source>
        <dbReference type="EMBL" id="MFC4770017.1"/>
    </source>
</evidence>
<sequence length="360" mass="41098">MISIIIPTYNEKANIPLLVNRIRGALNGETYEVIFVDDSTDDTPRVLEKIHKQYPEFRFIHRNEEKGLATAVILGFEAARGDILAVMDADLQHPPELLTEMLTLIQRGADLVLPSRFVNGGGDKGLRIHRKLISKGARLIAQLGLRRVRKVTDPMSGFFMLRRHVIRGIEWNPIGWKILLEILVKGNYMEVVEVPYEFQERYADESKMSVQQQLHYLRHVYRLIVNSPEDRRLFLFLLIGMSGVLVNLIAFETFYSIAKFSALWSGFCSALIAMTSNFILNDTFTWPGDKQGLALIRYLKYVLISTVGIGINLLTLYLLHSRLGVNALASNLLGILVATGWNFGMNSIWTWREDLRHVRI</sequence>
<evidence type="ECO:0000256" key="5">
    <source>
        <dbReference type="ARBA" id="ARBA00022692"/>
    </source>
</evidence>
<evidence type="ECO:0000259" key="9">
    <source>
        <dbReference type="Pfam" id="PF00535"/>
    </source>
</evidence>
<evidence type="ECO:0000313" key="12">
    <source>
        <dbReference type="Proteomes" id="UP001596002"/>
    </source>
</evidence>
<dbReference type="Proteomes" id="UP001596002">
    <property type="component" value="Unassembled WGS sequence"/>
</dbReference>
<dbReference type="InterPro" id="IPR039528">
    <property type="entry name" value="DPM1-like"/>
</dbReference>
<dbReference type="InterPro" id="IPR029044">
    <property type="entry name" value="Nucleotide-diphossugar_trans"/>
</dbReference>
<comment type="subcellular location">
    <subcellularLocation>
        <location evidence="1">Membrane</location>
        <topology evidence="1">Multi-pass membrane protein</topology>
    </subcellularLocation>
</comment>
<keyword evidence="12" id="KW-1185">Reference proteome</keyword>
<dbReference type="Pfam" id="PF00535">
    <property type="entry name" value="Glycos_transf_2"/>
    <property type="match status" value="1"/>
</dbReference>
<protein>
    <submittedName>
        <fullName evidence="11">Glycosyltransferase</fullName>
        <ecNumber evidence="11">2.4.-.-</ecNumber>
    </submittedName>
</protein>
<dbReference type="EMBL" id="JBHSHC010000154">
    <property type="protein sequence ID" value="MFC4770017.1"/>
    <property type="molecule type" value="Genomic_DNA"/>
</dbReference>
<evidence type="ECO:0000256" key="6">
    <source>
        <dbReference type="ARBA" id="ARBA00022989"/>
    </source>
</evidence>
<evidence type="ECO:0000256" key="8">
    <source>
        <dbReference type="SAM" id="Phobius"/>
    </source>
</evidence>
<dbReference type="Gene3D" id="3.90.550.10">
    <property type="entry name" value="Spore Coat Polysaccharide Biosynthesis Protein SpsA, Chain A"/>
    <property type="match status" value="1"/>
</dbReference>
<evidence type="ECO:0000256" key="3">
    <source>
        <dbReference type="ARBA" id="ARBA00022676"/>
    </source>
</evidence>
<reference evidence="12" key="1">
    <citation type="journal article" date="2019" name="Int. J. Syst. Evol. Microbiol.">
        <title>The Global Catalogue of Microorganisms (GCM) 10K type strain sequencing project: providing services to taxonomists for standard genome sequencing and annotation.</title>
        <authorList>
            <consortium name="The Broad Institute Genomics Platform"/>
            <consortium name="The Broad Institute Genome Sequencing Center for Infectious Disease"/>
            <person name="Wu L."/>
            <person name="Ma J."/>
        </authorList>
    </citation>
    <scope>NUCLEOTIDE SEQUENCE [LARGE SCALE GENOMIC DNA]</scope>
    <source>
        <strain evidence="12">WYCCWR 12678</strain>
    </source>
</reference>
<proteinExistence type="inferred from homology"/>
<feature type="transmembrane region" description="Helical" evidence="8">
    <location>
        <begin position="261"/>
        <end position="280"/>
    </location>
</feature>
<accession>A0ABV9Q915</accession>
<feature type="transmembrane region" description="Helical" evidence="8">
    <location>
        <begin position="301"/>
        <end position="320"/>
    </location>
</feature>
<keyword evidence="6 8" id="KW-1133">Transmembrane helix</keyword>